<name>A0ABY6JZN8_9ARAC</name>
<organism evidence="7 8">
    <name type="scientific">Cordylochernes scorpioides</name>
    <dbReference type="NCBI Taxonomy" id="51811"/>
    <lineage>
        <taxon>Eukaryota</taxon>
        <taxon>Metazoa</taxon>
        <taxon>Ecdysozoa</taxon>
        <taxon>Arthropoda</taxon>
        <taxon>Chelicerata</taxon>
        <taxon>Arachnida</taxon>
        <taxon>Pseudoscorpiones</taxon>
        <taxon>Cheliferoidea</taxon>
        <taxon>Chernetidae</taxon>
        <taxon>Cordylochernes</taxon>
    </lineage>
</organism>
<dbReference type="Pfam" id="PF10033">
    <property type="entry name" value="ATG13"/>
    <property type="match status" value="1"/>
</dbReference>
<evidence type="ECO:0000256" key="2">
    <source>
        <dbReference type="ARBA" id="ARBA00007341"/>
    </source>
</evidence>
<evidence type="ECO:0000313" key="7">
    <source>
        <dbReference type="EMBL" id="UYV61509.1"/>
    </source>
</evidence>
<evidence type="ECO:0000256" key="5">
    <source>
        <dbReference type="SAM" id="MobiDB-lite"/>
    </source>
</evidence>
<keyword evidence="8" id="KW-1185">Reference proteome</keyword>
<sequence length="414" mass="45993">MATSDAKNLSKQDLVDFQKFIKHLGLKSIQIIVQSRLGKKNCTRSKPDSIGANWFNLALQDCPEVMIETKKAIGDCVPSQNSPLCIEISLKTVENTTLILEIWKLYITGNSNINSIHYVYNRMSIVLKSLMCITKITPAYKFSCLQGPESHVICYRVFMGEPDYNVLGDHVEHFKVGCVSTPLGGVGISLAYRTVLQIDPQPITPPLLVTSNYFDKKVNVIANNNFDDIDSNKNDSPISEKGHEDLMDSKSKLNATCINFDYESSTVWENSKVGAFAPSIQPPKLDDDYYIPDTPFNHLFQHNSTANSATDLNNNSGSSGSTKVEKKPTKSNDSDSDQSVTDDFVLVDLKPPFAEASFTSIGTFFNDLPPLLSFNQDVSLEEQVSEMSSKIELYESDCIALDNFVDSLCQLDEN</sequence>
<evidence type="ECO:0000256" key="1">
    <source>
        <dbReference type="ARBA" id="ARBA00004329"/>
    </source>
</evidence>
<accession>A0ABY6JZN8</accession>
<dbReference type="Gene3D" id="3.30.900.10">
    <property type="entry name" value="HORMA domain"/>
    <property type="match status" value="1"/>
</dbReference>
<keyword evidence="3 4" id="KW-0072">Autophagy</keyword>
<dbReference type="PANTHER" id="PTHR13430">
    <property type="match status" value="1"/>
</dbReference>
<reference evidence="7 8" key="1">
    <citation type="submission" date="2022-01" db="EMBL/GenBank/DDBJ databases">
        <title>A chromosomal length assembly of Cordylochernes scorpioides.</title>
        <authorList>
            <person name="Zeh D."/>
            <person name="Zeh J."/>
        </authorList>
    </citation>
    <scope>NUCLEOTIDE SEQUENCE [LARGE SCALE GENOMIC DNA]</scope>
    <source>
        <strain evidence="7">IN4F17</strain>
        <tissue evidence="7">Whole Body</tissue>
    </source>
</reference>
<feature type="compositionally biased region" description="Basic and acidic residues" evidence="5">
    <location>
        <begin position="323"/>
        <end position="333"/>
    </location>
</feature>
<evidence type="ECO:0000313" key="8">
    <source>
        <dbReference type="Proteomes" id="UP001235939"/>
    </source>
</evidence>
<feature type="compositionally biased region" description="Polar residues" evidence="5">
    <location>
        <begin position="307"/>
        <end position="322"/>
    </location>
</feature>
<feature type="region of interest" description="Disordered" evidence="5">
    <location>
        <begin position="307"/>
        <end position="339"/>
    </location>
</feature>
<protein>
    <recommendedName>
        <fullName evidence="4">Autophagy-related protein 13</fullName>
    </recommendedName>
</protein>
<gene>
    <name evidence="7" type="ORF">LAZ67_1005107</name>
</gene>
<dbReference type="EMBL" id="CP092863">
    <property type="protein sequence ID" value="UYV61509.1"/>
    <property type="molecule type" value="Genomic_DNA"/>
</dbReference>
<feature type="domain" description="Autophagy-related protein 13 N-terminal" evidence="6">
    <location>
        <begin position="93"/>
        <end position="194"/>
    </location>
</feature>
<dbReference type="Proteomes" id="UP001235939">
    <property type="component" value="Chromosome 01"/>
</dbReference>
<dbReference type="InterPro" id="IPR040182">
    <property type="entry name" value="ATG13"/>
</dbReference>
<evidence type="ECO:0000259" key="6">
    <source>
        <dbReference type="Pfam" id="PF10033"/>
    </source>
</evidence>
<evidence type="ECO:0000256" key="3">
    <source>
        <dbReference type="ARBA" id="ARBA00023006"/>
    </source>
</evidence>
<comment type="similarity">
    <text evidence="2 4">Belongs to the ATG13 family. Metazoan subfamily.</text>
</comment>
<comment type="subcellular location">
    <subcellularLocation>
        <location evidence="1">Preautophagosomal structure</location>
    </subcellularLocation>
</comment>
<evidence type="ECO:0000256" key="4">
    <source>
        <dbReference type="RuleBase" id="RU361214"/>
    </source>
</evidence>
<dbReference type="PANTHER" id="PTHR13430:SF4">
    <property type="entry name" value="AUTOPHAGY-RELATED PROTEIN 13"/>
    <property type="match status" value="1"/>
</dbReference>
<dbReference type="InterPro" id="IPR018731">
    <property type="entry name" value="Atg13_N"/>
</dbReference>
<dbReference type="InterPro" id="IPR036570">
    <property type="entry name" value="HORMA_dom_sf"/>
</dbReference>
<proteinExistence type="inferred from homology"/>